<reference evidence="1 2" key="1">
    <citation type="submission" date="2019-02" db="EMBL/GenBank/DDBJ databases">
        <title>Flavobacterium sp. RD-2-33 isolated from forest soil.</title>
        <authorList>
            <person name="Chaudhary D.K."/>
        </authorList>
    </citation>
    <scope>NUCLEOTIDE SEQUENCE [LARGE SCALE GENOMIC DNA]</scope>
    <source>
        <strain evidence="1 2">RD-2-33</strain>
    </source>
</reference>
<evidence type="ECO:0000313" key="2">
    <source>
        <dbReference type="Proteomes" id="UP000293300"/>
    </source>
</evidence>
<protein>
    <recommendedName>
        <fullName evidence="3">Outer membrane protein assembly factor BamE</fullName>
    </recommendedName>
</protein>
<accession>A0A4Q9Z128</accession>
<gene>
    <name evidence="1" type="ORF">EZL74_05840</name>
</gene>
<keyword evidence="2" id="KW-1185">Reference proteome</keyword>
<name>A0A4Q9Z128_9FLAO</name>
<sequence>MKTKILILLIAFTFLSCKTNNSETDGKAKMTFEKAKWIEIKGGDYPYRDEMLSDLMESGILKTLHKQEVLELLGEPNRTDENFLFYTVSQQRLAFWPLHTKTLVIKFSGENTVEWVKIHE</sequence>
<dbReference type="Proteomes" id="UP000293300">
    <property type="component" value="Unassembled WGS sequence"/>
</dbReference>
<dbReference type="OrthoDB" id="767755at2"/>
<proteinExistence type="predicted"/>
<evidence type="ECO:0000313" key="1">
    <source>
        <dbReference type="EMBL" id="TBX69937.1"/>
    </source>
</evidence>
<dbReference type="RefSeq" id="WP_131475666.1">
    <property type="nucleotide sequence ID" value="NZ_SJPE01000005.1"/>
</dbReference>
<dbReference type="AlphaFoldDB" id="A0A4Q9Z128"/>
<dbReference type="EMBL" id="SJPE01000005">
    <property type="protein sequence ID" value="TBX69937.1"/>
    <property type="molecule type" value="Genomic_DNA"/>
</dbReference>
<dbReference type="PROSITE" id="PS51257">
    <property type="entry name" value="PROKAR_LIPOPROTEIN"/>
    <property type="match status" value="1"/>
</dbReference>
<comment type="caution">
    <text evidence="1">The sequence shown here is derived from an EMBL/GenBank/DDBJ whole genome shotgun (WGS) entry which is preliminary data.</text>
</comment>
<organism evidence="1 2">
    <name type="scientific">Flavobacterium silvisoli</name>
    <dbReference type="NCBI Taxonomy" id="2529433"/>
    <lineage>
        <taxon>Bacteria</taxon>
        <taxon>Pseudomonadati</taxon>
        <taxon>Bacteroidota</taxon>
        <taxon>Flavobacteriia</taxon>
        <taxon>Flavobacteriales</taxon>
        <taxon>Flavobacteriaceae</taxon>
        <taxon>Flavobacterium</taxon>
    </lineage>
</organism>
<evidence type="ECO:0008006" key="3">
    <source>
        <dbReference type="Google" id="ProtNLM"/>
    </source>
</evidence>